<sequence length="229" mass="24987">MDFGIWRSEEQGPSSTNAGRSKPPEDRGTAEPGVPGGCPALGREKTPPRPSLAYGGPHASPPGEDDAEFPFWGPGKLGFDWQKRGCSGLEGGAKRASGARSRLLFCPHGFEHGMVQGLAFGLSKKPDGACFGWLPPHVPEVPQGRLRSPLGLPLVLLWETLNDPDRWAFGILERETVETRGTCRVFRHQFTLSKLKGPHWPFLKGALMSKKPSRGDYEELLPSSHLSWG</sequence>
<proteinExistence type="predicted"/>
<evidence type="ECO:0000313" key="3">
    <source>
        <dbReference type="Proteomes" id="UP000770661"/>
    </source>
</evidence>
<organism evidence="2 3">
    <name type="scientific">Chionoecetes opilio</name>
    <name type="common">Atlantic snow crab</name>
    <name type="synonym">Cancer opilio</name>
    <dbReference type="NCBI Taxonomy" id="41210"/>
    <lineage>
        <taxon>Eukaryota</taxon>
        <taxon>Metazoa</taxon>
        <taxon>Ecdysozoa</taxon>
        <taxon>Arthropoda</taxon>
        <taxon>Crustacea</taxon>
        <taxon>Multicrustacea</taxon>
        <taxon>Malacostraca</taxon>
        <taxon>Eumalacostraca</taxon>
        <taxon>Eucarida</taxon>
        <taxon>Decapoda</taxon>
        <taxon>Pleocyemata</taxon>
        <taxon>Brachyura</taxon>
        <taxon>Eubrachyura</taxon>
        <taxon>Majoidea</taxon>
        <taxon>Majidae</taxon>
        <taxon>Chionoecetes</taxon>
    </lineage>
</organism>
<comment type="caution">
    <text evidence="2">The sequence shown here is derived from an EMBL/GenBank/DDBJ whole genome shotgun (WGS) entry which is preliminary data.</text>
</comment>
<protein>
    <submittedName>
        <fullName evidence="2">Uncharacterized protein</fullName>
    </submittedName>
</protein>
<dbReference type="EMBL" id="JACEEZ010017368">
    <property type="protein sequence ID" value="KAG0717594.1"/>
    <property type="molecule type" value="Genomic_DNA"/>
</dbReference>
<feature type="region of interest" description="Disordered" evidence="1">
    <location>
        <begin position="1"/>
        <end position="69"/>
    </location>
</feature>
<dbReference type="AlphaFoldDB" id="A0A8J4Y7A9"/>
<evidence type="ECO:0000313" key="2">
    <source>
        <dbReference type="EMBL" id="KAG0717594.1"/>
    </source>
</evidence>
<keyword evidence="3" id="KW-1185">Reference proteome</keyword>
<name>A0A8J4Y7A9_CHIOP</name>
<dbReference type="Proteomes" id="UP000770661">
    <property type="component" value="Unassembled WGS sequence"/>
</dbReference>
<reference evidence="2" key="1">
    <citation type="submission" date="2020-07" db="EMBL/GenBank/DDBJ databases">
        <title>The High-quality genome of the commercially important snow crab, Chionoecetes opilio.</title>
        <authorList>
            <person name="Jeong J.-H."/>
            <person name="Ryu S."/>
        </authorList>
    </citation>
    <scope>NUCLEOTIDE SEQUENCE</scope>
    <source>
        <strain evidence="2">MADBK_172401_WGS</strain>
        <tissue evidence="2">Digestive gland</tissue>
    </source>
</reference>
<evidence type="ECO:0000256" key="1">
    <source>
        <dbReference type="SAM" id="MobiDB-lite"/>
    </source>
</evidence>
<gene>
    <name evidence="2" type="ORF">GWK47_054100</name>
</gene>
<accession>A0A8J4Y7A9</accession>